<proteinExistence type="predicted"/>
<comment type="caution">
    <text evidence="2">The sequence shown here is derived from an EMBL/GenBank/DDBJ whole genome shotgun (WGS) entry which is preliminary data.</text>
</comment>
<evidence type="ECO:0000259" key="1">
    <source>
        <dbReference type="Pfam" id="PF22936"/>
    </source>
</evidence>
<dbReference type="OrthoDB" id="2015125at2759"/>
<sequence length="217" mass="23110">MAASISSLANAMKSLACLRLHLGRGRVPPSISALLSSQTQALLKPSFFKIHLNLIIFGSHKTFAAAFSSLCNNNSNNNEGVSGSDSELHSRPSLKWVISSGVSGHVTPIESVLENKIVLPVPISVIWVDGRVVSGSLMGDVTISRGITLKDVLYAPDVKEPYLSVGKLLWTSPLKVLFDDGKCMFTDEVTGDTVAVGHADGKGRFLLDVEDVGCSKC</sequence>
<reference evidence="2" key="1">
    <citation type="submission" date="2022-04" db="EMBL/GenBank/DDBJ databases">
        <title>Carnegiea gigantea Genome sequencing and assembly v2.</title>
        <authorList>
            <person name="Copetti D."/>
            <person name="Sanderson M.J."/>
            <person name="Burquez A."/>
            <person name="Wojciechowski M.F."/>
        </authorList>
    </citation>
    <scope>NUCLEOTIDE SEQUENCE</scope>
    <source>
        <strain evidence="2">SGP5-SGP5p</strain>
        <tissue evidence="2">Aerial part</tissue>
    </source>
</reference>
<name>A0A9Q1KJF6_9CARY</name>
<organism evidence="2 3">
    <name type="scientific">Carnegiea gigantea</name>
    <dbReference type="NCBI Taxonomy" id="171969"/>
    <lineage>
        <taxon>Eukaryota</taxon>
        <taxon>Viridiplantae</taxon>
        <taxon>Streptophyta</taxon>
        <taxon>Embryophyta</taxon>
        <taxon>Tracheophyta</taxon>
        <taxon>Spermatophyta</taxon>
        <taxon>Magnoliopsida</taxon>
        <taxon>eudicotyledons</taxon>
        <taxon>Gunneridae</taxon>
        <taxon>Pentapetalae</taxon>
        <taxon>Caryophyllales</taxon>
        <taxon>Cactineae</taxon>
        <taxon>Cactaceae</taxon>
        <taxon>Cactoideae</taxon>
        <taxon>Echinocereeae</taxon>
        <taxon>Carnegiea</taxon>
    </lineage>
</organism>
<protein>
    <recommendedName>
        <fullName evidence="1">Retrovirus-related Pol polyprotein from transposon TNT 1-94-like beta-barrel domain-containing protein</fullName>
    </recommendedName>
</protein>
<accession>A0A9Q1KJF6</accession>
<evidence type="ECO:0000313" key="3">
    <source>
        <dbReference type="Proteomes" id="UP001153076"/>
    </source>
</evidence>
<gene>
    <name evidence="2" type="ORF">Cgig2_020810</name>
</gene>
<dbReference type="InterPro" id="IPR054722">
    <property type="entry name" value="PolX-like_BBD"/>
</dbReference>
<evidence type="ECO:0000313" key="2">
    <source>
        <dbReference type="EMBL" id="KAJ8443964.1"/>
    </source>
</evidence>
<keyword evidence="3" id="KW-1185">Reference proteome</keyword>
<feature type="domain" description="Retrovirus-related Pol polyprotein from transposon TNT 1-94-like beta-barrel" evidence="1">
    <location>
        <begin position="96"/>
        <end position="168"/>
    </location>
</feature>
<dbReference type="Pfam" id="PF22936">
    <property type="entry name" value="Pol_BBD"/>
    <property type="match status" value="1"/>
</dbReference>
<dbReference type="AlphaFoldDB" id="A0A9Q1KJF6"/>
<dbReference type="Proteomes" id="UP001153076">
    <property type="component" value="Unassembled WGS sequence"/>
</dbReference>
<dbReference type="EMBL" id="JAKOGI010000109">
    <property type="protein sequence ID" value="KAJ8443964.1"/>
    <property type="molecule type" value="Genomic_DNA"/>
</dbReference>